<proteinExistence type="predicted"/>
<keyword evidence="1" id="KW-0812">Transmembrane</keyword>
<dbReference type="AlphaFoldDB" id="A0A1G9BC94"/>
<dbReference type="Proteomes" id="UP000198683">
    <property type="component" value="Unassembled WGS sequence"/>
</dbReference>
<evidence type="ECO:0000256" key="1">
    <source>
        <dbReference type="SAM" id="Phobius"/>
    </source>
</evidence>
<feature type="transmembrane region" description="Helical" evidence="1">
    <location>
        <begin position="31"/>
        <end position="50"/>
    </location>
</feature>
<dbReference type="EMBL" id="FNFB01000007">
    <property type="protein sequence ID" value="SDK36485.1"/>
    <property type="molecule type" value="Genomic_DNA"/>
</dbReference>
<evidence type="ECO:0000313" key="3">
    <source>
        <dbReference type="Proteomes" id="UP000198683"/>
    </source>
</evidence>
<keyword evidence="1" id="KW-0472">Membrane</keyword>
<protein>
    <submittedName>
        <fullName evidence="2">Uncharacterized protein</fullName>
    </submittedName>
</protein>
<sequence length="182" mass="18893">MPPPDWTWWISAEGGSSTAATRSGLPLLHTLIYALAGVLFAAGVVVVLVGGGKRPPLVIEPPITVDALVTALGEGDYRCSAPQPAVRFDGDEAIACHEELGHHPAVMTFGSRRTQDDAVARIKGFRTYGPDNHLAVGEGWAVNCGPVEACTEAAQGIVEALGGQMITIPSIGELPADSQGSQ</sequence>
<keyword evidence="3" id="KW-1185">Reference proteome</keyword>
<name>A0A1G9BC94_9ACTN</name>
<reference evidence="2 3" key="1">
    <citation type="submission" date="2016-10" db="EMBL/GenBank/DDBJ databases">
        <authorList>
            <person name="de Groot N.N."/>
        </authorList>
    </citation>
    <scope>NUCLEOTIDE SEQUENCE [LARGE SCALE GENOMIC DNA]</scope>
    <source>
        <strain evidence="2 3">CGMCC 4.5681</strain>
    </source>
</reference>
<gene>
    <name evidence="2" type="ORF">SAMN05421874_10787</name>
</gene>
<evidence type="ECO:0000313" key="2">
    <source>
        <dbReference type="EMBL" id="SDK36485.1"/>
    </source>
</evidence>
<organism evidence="2 3">
    <name type="scientific">Nonomuraea maritima</name>
    <dbReference type="NCBI Taxonomy" id="683260"/>
    <lineage>
        <taxon>Bacteria</taxon>
        <taxon>Bacillati</taxon>
        <taxon>Actinomycetota</taxon>
        <taxon>Actinomycetes</taxon>
        <taxon>Streptosporangiales</taxon>
        <taxon>Streptosporangiaceae</taxon>
        <taxon>Nonomuraea</taxon>
    </lineage>
</organism>
<keyword evidence="1" id="KW-1133">Transmembrane helix</keyword>
<accession>A0A1G9BC94</accession>